<dbReference type="EMBL" id="ASPP01002419">
    <property type="protein sequence ID" value="ETO34615.1"/>
    <property type="molecule type" value="Genomic_DNA"/>
</dbReference>
<name>X6P7W2_RETFI</name>
<protein>
    <submittedName>
        <fullName evidence="1">Uncharacterized protein</fullName>
    </submittedName>
</protein>
<dbReference type="Proteomes" id="UP000023152">
    <property type="component" value="Unassembled WGS sequence"/>
</dbReference>
<dbReference type="AlphaFoldDB" id="X6P7W2"/>
<reference evidence="1 2" key="1">
    <citation type="journal article" date="2013" name="Curr. Biol.">
        <title>The Genome of the Foraminiferan Reticulomyxa filosa.</title>
        <authorList>
            <person name="Glockner G."/>
            <person name="Hulsmann N."/>
            <person name="Schleicher M."/>
            <person name="Noegel A.A."/>
            <person name="Eichinger L."/>
            <person name="Gallinger C."/>
            <person name="Pawlowski J."/>
            <person name="Sierra R."/>
            <person name="Euteneuer U."/>
            <person name="Pillet L."/>
            <person name="Moustafa A."/>
            <person name="Platzer M."/>
            <person name="Groth M."/>
            <person name="Szafranski K."/>
            <person name="Schliwa M."/>
        </authorList>
    </citation>
    <scope>NUCLEOTIDE SEQUENCE [LARGE SCALE GENOMIC DNA]</scope>
</reference>
<organism evidence="1 2">
    <name type="scientific">Reticulomyxa filosa</name>
    <dbReference type="NCBI Taxonomy" id="46433"/>
    <lineage>
        <taxon>Eukaryota</taxon>
        <taxon>Sar</taxon>
        <taxon>Rhizaria</taxon>
        <taxon>Retaria</taxon>
        <taxon>Foraminifera</taxon>
        <taxon>Monothalamids</taxon>
        <taxon>Reticulomyxidae</taxon>
        <taxon>Reticulomyxa</taxon>
    </lineage>
</organism>
<sequence length="147" mass="17140">MCPSFCSLPKRVFGELPTIHINNNKCISTHSMDTSFIVTLSQITPSKKEGGVGKTLYNFIFRFRIMQIITNFDISFEEKTIKYCYLSISFSIFSIFFLQNEKREISKMHNITKTDYKHIESKNCSNSKKGPNVYNNNFVSMRTLNYQ</sequence>
<evidence type="ECO:0000313" key="2">
    <source>
        <dbReference type="Proteomes" id="UP000023152"/>
    </source>
</evidence>
<comment type="caution">
    <text evidence="1">The sequence shown here is derived from an EMBL/GenBank/DDBJ whole genome shotgun (WGS) entry which is preliminary data.</text>
</comment>
<evidence type="ECO:0000313" key="1">
    <source>
        <dbReference type="EMBL" id="ETO34615.1"/>
    </source>
</evidence>
<gene>
    <name evidence="1" type="ORF">RFI_02476</name>
</gene>
<accession>X6P7W2</accession>
<keyword evidence="2" id="KW-1185">Reference proteome</keyword>
<proteinExistence type="predicted"/>